<sequence>MFPKASFERQGNKPIMPYLNDSQLTNESEKIQTTLGKRTISDNPLSSLSDVTQIFDSNSKPGHKSPDKMFPAASFTRQRPERKNSPSVNEKKESLKPLADVSRNMEPRANPHQPDVMFPEASFKRIKPPKKVASKSDFEKMDSLKPLEDVSKIKYSREVFGMNQPDNMFPEAAFTRIKPEKKLNSPSQKEKQSLKPLDDISKLMHSRGAISPRAPDSMFPEAEFTRIKPEKKPTSPSKTEKMSLKPLSDVSKLMYSKEITDPKPPDTLFPEAKFTRHGDLRLMKESFATNSAISNESSNDSTSLAENLPQVFYSTDGKLAIVLMNANKTSQIESELAKKVAPSLVYSPEIYDSSENVSTFPQVPKQLESKCAADIGTKIDANLMIGHHQLKITGVFQGEKISKENIKKIAVNGHLISF</sequence>
<evidence type="ECO:0000256" key="1">
    <source>
        <dbReference type="SAM" id="MobiDB-lite"/>
    </source>
</evidence>
<reference evidence="2 3" key="1">
    <citation type="submission" date="2020-04" db="EMBL/GenBank/DDBJ databases">
        <authorList>
            <person name="Laetsch R D."/>
            <person name="Stevens L."/>
            <person name="Kumar S."/>
            <person name="Blaxter L. M."/>
        </authorList>
    </citation>
    <scope>NUCLEOTIDE SEQUENCE [LARGE SCALE GENOMIC DNA]</scope>
</reference>
<name>A0A8S1EM49_9PELO</name>
<feature type="region of interest" description="Disordered" evidence="1">
    <location>
        <begin position="178"/>
        <end position="197"/>
    </location>
</feature>
<feature type="compositionally biased region" description="Basic and acidic residues" evidence="1">
    <location>
        <begin position="1"/>
        <end position="11"/>
    </location>
</feature>
<dbReference type="Proteomes" id="UP000494206">
    <property type="component" value="Unassembled WGS sequence"/>
</dbReference>
<dbReference type="EMBL" id="CADEPM010000003">
    <property type="protein sequence ID" value="CAB3401283.1"/>
    <property type="molecule type" value="Genomic_DNA"/>
</dbReference>
<feature type="region of interest" description="Disordered" evidence="1">
    <location>
        <begin position="53"/>
        <end position="138"/>
    </location>
</feature>
<keyword evidence="3" id="KW-1185">Reference proteome</keyword>
<protein>
    <submittedName>
        <fullName evidence="2">Uncharacterized protein</fullName>
    </submittedName>
</protein>
<organism evidence="2 3">
    <name type="scientific">Caenorhabditis bovis</name>
    <dbReference type="NCBI Taxonomy" id="2654633"/>
    <lineage>
        <taxon>Eukaryota</taxon>
        <taxon>Metazoa</taxon>
        <taxon>Ecdysozoa</taxon>
        <taxon>Nematoda</taxon>
        <taxon>Chromadorea</taxon>
        <taxon>Rhabditida</taxon>
        <taxon>Rhabditina</taxon>
        <taxon>Rhabditomorpha</taxon>
        <taxon>Rhabditoidea</taxon>
        <taxon>Rhabditidae</taxon>
        <taxon>Peloderinae</taxon>
        <taxon>Caenorhabditis</taxon>
    </lineage>
</organism>
<accession>A0A8S1EM49</accession>
<feature type="region of interest" description="Disordered" evidence="1">
    <location>
        <begin position="1"/>
        <end position="24"/>
    </location>
</feature>
<feature type="compositionally biased region" description="Basic and acidic residues" evidence="1">
    <location>
        <begin position="78"/>
        <end position="95"/>
    </location>
</feature>
<gene>
    <name evidence="2" type="ORF">CBOVIS_LOCUS4052</name>
</gene>
<dbReference type="OrthoDB" id="10683316at2759"/>
<proteinExistence type="predicted"/>
<evidence type="ECO:0000313" key="2">
    <source>
        <dbReference type="EMBL" id="CAB3401283.1"/>
    </source>
</evidence>
<evidence type="ECO:0000313" key="3">
    <source>
        <dbReference type="Proteomes" id="UP000494206"/>
    </source>
</evidence>
<comment type="caution">
    <text evidence="2">The sequence shown here is derived from an EMBL/GenBank/DDBJ whole genome shotgun (WGS) entry which is preliminary data.</text>
</comment>
<feature type="compositionally biased region" description="Basic residues" evidence="1">
    <location>
        <begin position="124"/>
        <end position="133"/>
    </location>
</feature>
<dbReference type="AlphaFoldDB" id="A0A8S1EM49"/>